<dbReference type="InterPro" id="IPR006011">
    <property type="entry name" value="Syntaxin_N"/>
</dbReference>
<dbReference type="GO" id="GO:0005886">
    <property type="term" value="C:plasma membrane"/>
    <property type="evidence" value="ECO:0007669"/>
    <property type="project" value="TreeGrafter"/>
</dbReference>
<dbReference type="GO" id="GO:0031201">
    <property type="term" value="C:SNARE complex"/>
    <property type="evidence" value="ECO:0007669"/>
    <property type="project" value="TreeGrafter"/>
</dbReference>
<dbReference type="SMART" id="SM00503">
    <property type="entry name" value="SynN"/>
    <property type="match status" value="1"/>
</dbReference>
<evidence type="ECO:0000256" key="4">
    <source>
        <dbReference type="ARBA" id="ARBA00022989"/>
    </source>
</evidence>
<dbReference type="Proteomes" id="UP001362999">
    <property type="component" value="Unassembled WGS sequence"/>
</dbReference>
<keyword evidence="11" id="KW-1185">Reference proteome</keyword>
<keyword evidence="4 8" id="KW-1133">Transmembrane helix</keyword>
<evidence type="ECO:0000256" key="2">
    <source>
        <dbReference type="ARBA" id="ARBA00009063"/>
    </source>
</evidence>
<gene>
    <name evidence="10" type="ORF">R3P38DRAFT_2843214</name>
</gene>
<dbReference type="GO" id="GO:0000149">
    <property type="term" value="F:SNARE binding"/>
    <property type="evidence" value="ECO:0007669"/>
    <property type="project" value="TreeGrafter"/>
</dbReference>
<dbReference type="GO" id="GO:0012505">
    <property type="term" value="C:endomembrane system"/>
    <property type="evidence" value="ECO:0007669"/>
    <property type="project" value="TreeGrafter"/>
</dbReference>
<dbReference type="GO" id="GO:0048278">
    <property type="term" value="P:vesicle docking"/>
    <property type="evidence" value="ECO:0007669"/>
    <property type="project" value="TreeGrafter"/>
</dbReference>
<evidence type="ECO:0000313" key="10">
    <source>
        <dbReference type="EMBL" id="KAK7057828.1"/>
    </source>
</evidence>
<accession>A0AAW0E254</accession>
<feature type="compositionally biased region" description="Basic and acidic residues" evidence="7">
    <location>
        <begin position="15"/>
        <end position="25"/>
    </location>
</feature>
<keyword evidence="3 8" id="KW-0812">Transmembrane</keyword>
<evidence type="ECO:0000256" key="1">
    <source>
        <dbReference type="ARBA" id="ARBA00004211"/>
    </source>
</evidence>
<dbReference type="PANTHER" id="PTHR19957">
    <property type="entry name" value="SYNTAXIN"/>
    <property type="match status" value="1"/>
</dbReference>
<feature type="transmembrane region" description="Helical" evidence="8">
    <location>
        <begin position="281"/>
        <end position="300"/>
    </location>
</feature>
<evidence type="ECO:0000256" key="3">
    <source>
        <dbReference type="ARBA" id="ARBA00022692"/>
    </source>
</evidence>
<feature type="region of interest" description="Disordered" evidence="7">
    <location>
        <begin position="305"/>
        <end position="324"/>
    </location>
</feature>
<dbReference type="GO" id="GO:0006886">
    <property type="term" value="P:intracellular protein transport"/>
    <property type="evidence" value="ECO:0007669"/>
    <property type="project" value="TreeGrafter"/>
</dbReference>
<proteinExistence type="inferred from homology"/>
<dbReference type="InterPro" id="IPR010989">
    <property type="entry name" value="SNARE"/>
</dbReference>
<feature type="coiled-coil region" evidence="6">
    <location>
        <begin position="207"/>
        <end position="279"/>
    </location>
</feature>
<dbReference type="Pfam" id="PF05739">
    <property type="entry name" value="SNARE"/>
    <property type="match status" value="1"/>
</dbReference>
<evidence type="ECO:0000256" key="5">
    <source>
        <dbReference type="ARBA" id="ARBA00023136"/>
    </source>
</evidence>
<dbReference type="GO" id="GO:0006906">
    <property type="term" value="P:vesicle fusion"/>
    <property type="evidence" value="ECO:0007669"/>
    <property type="project" value="TreeGrafter"/>
</dbReference>
<dbReference type="PANTHER" id="PTHR19957:SF307">
    <property type="entry name" value="PROTEIN SSO1-RELATED"/>
    <property type="match status" value="1"/>
</dbReference>
<dbReference type="InterPro" id="IPR000727">
    <property type="entry name" value="T_SNARE_dom"/>
</dbReference>
<dbReference type="SUPFAM" id="SSF47661">
    <property type="entry name" value="t-snare proteins"/>
    <property type="match status" value="1"/>
</dbReference>
<dbReference type="GO" id="GO:0006887">
    <property type="term" value="P:exocytosis"/>
    <property type="evidence" value="ECO:0007669"/>
    <property type="project" value="TreeGrafter"/>
</dbReference>
<dbReference type="EMBL" id="JAWWNJ010000004">
    <property type="protein sequence ID" value="KAK7057828.1"/>
    <property type="molecule type" value="Genomic_DNA"/>
</dbReference>
<dbReference type="SMART" id="SM00397">
    <property type="entry name" value="t_SNARE"/>
    <property type="match status" value="1"/>
</dbReference>
<dbReference type="Pfam" id="PF00804">
    <property type="entry name" value="Syntaxin"/>
    <property type="match status" value="1"/>
</dbReference>
<name>A0AAW0E254_9AGAR</name>
<comment type="similarity">
    <text evidence="2">Belongs to the syntaxin family.</text>
</comment>
<sequence>MATDRMAAFRAQRQANHEQPTHQTHELTNVNGNGGGADGAPLTERDGFLAEVTSIQESIDAFNANVTRISTLNARSLDALGDDGDVVKQELDELVRTTMALSMQLRDRIKQLQASVVPGTQGKQEREIRQNRVQHVRTKFTEGLQTYQRVEQDYRAKSRTRVERQYRIVKPDATPEEINAVVSGGGDQVFMQALTTSSSYANARSAYNEVQSRSQDLRRMEETLEQLAQLFRDMAFLVEQQDETVAAIETGAIDVEKNAKEAEQEVSRAVRIARALRKKRWICFFIVLVIVIILAAVLAVELTKNNNHNSNNNNNNSGNSTSSG</sequence>
<dbReference type="Gene3D" id="1.20.58.70">
    <property type="match status" value="1"/>
</dbReference>
<evidence type="ECO:0000259" key="9">
    <source>
        <dbReference type="PROSITE" id="PS50192"/>
    </source>
</evidence>
<keyword evidence="5 8" id="KW-0472">Membrane</keyword>
<evidence type="ECO:0000256" key="6">
    <source>
        <dbReference type="SAM" id="Coils"/>
    </source>
</evidence>
<dbReference type="PROSITE" id="PS50192">
    <property type="entry name" value="T_SNARE"/>
    <property type="match status" value="1"/>
</dbReference>
<feature type="region of interest" description="Disordered" evidence="7">
    <location>
        <begin position="1"/>
        <end position="43"/>
    </location>
</feature>
<dbReference type="InterPro" id="IPR045242">
    <property type="entry name" value="Syntaxin"/>
</dbReference>
<evidence type="ECO:0000256" key="7">
    <source>
        <dbReference type="SAM" id="MobiDB-lite"/>
    </source>
</evidence>
<keyword evidence="6" id="KW-0175">Coiled coil</keyword>
<evidence type="ECO:0000313" key="11">
    <source>
        <dbReference type="Proteomes" id="UP001362999"/>
    </source>
</evidence>
<reference evidence="10 11" key="1">
    <citation type="journal article" date="2024" name="J Genomics">
        <title>Draft genome sequencing and assembly of Favolaschia claudopus CIRM-BRFM 2984 isolated from oak limbs.</title>
        <authorList>
            <person name="Navarro D."/>
            <person name="Drula E."/>
            <person name="Chaduli D."/>
            <person name="Cazenave R."/>
            <person name="Ahrendt S."/>
            <person name="Wang J."/>
            <person name="Lipzen A."/>
            <person name="Daum C."/>
            <person name="Barry K."/>
            <person name="Grigoriev I.V."/>
            <person name="Favel A."/>
            <person name="Rosso M.N."/>
            <person name="Martin F."/>
        </authorList>
    </citation>
    <scope>NUCLEOTIDE SEQUENCE [LARGE SCALE GENOMIC DNA]</scope>
    <source>
        <strain evidence="10 11">CIRM-BRFM 2984</strain>
    </source>
</reference>
<feature type="domain" description="T-SNARE coiled-coil homology" evidence="9">
    <location>
        <begin position="207"/>
        <end position="269"/>
    </location>
</feature>
<organism evidence="10 11">
    <name type="scientific">Favolaschia claudopus</name>
    <dbReference type="NCBI Taxonomy" id="2862362"/>
    <lineage>
        <taxon>Eukaryota</taxon>
        <taxon>Fungi</taxon>
        <taxon>Dikarya</taxon>
        <taxon>Basidiomycota</taxon>
        <taxon>Agaricomycotina</taxon>
        <taxon>Agaricomycetes</taxon>
        <taxon>Agaricomycetidae</taxon>
        <taxon>Agaricales</taxon>
        <taxon>Marasmiineae</taxon>
        <taxon>Mycenaceae</taxon>
        <taxon>Favolaschia</taxon>
    </lineage>
</organism>
<dbReference type="AlphaFoldDB" id="A0AAW0E254"/>
<comment type="caution">
    <text evidence="10">The sequence shown here is derived from an EMBL/GenBank/DDBJ whole genome shotgun (WGS) entry which is preliminary data.</text>
</comment>
<dbReference type="CDD" id="cd15849">
    <property type="entry name" value="SNARE_Sso1"/>
    <property type="match status" value="1"/>
</dbReference>
<comment type="subcellular location">
    <subcellularLocation>
        <location evidence="1">Membrane</location>
        <topology evidence="1">Single-pass type IV membrane protein</topology>
    </subcellularLocation>
</comment>
<evidence type="ECO:0000256" key="8">
    <source>
        <dbReference type="SAM" id="Phobius"/>
    </source>
</evidence>
<dbReference type="GO" id="GO:0005484">
    <property type="term" value="F:SNAP receptor activity"/>
    <property type="evidence" value="ECO:0007669"/>
    <property type="project" value="TreeGrafter"/>
</dbReference>
<protein>
    <submittedName>
        <fullName evidence="10">Syntaxin-like protein psy1</fullName>
    </submittedName>
</protein>